<keyword evidence="5 8" id="KW-0804">Transcription</keyword>
<dbReference type="GO" id="GO:0005634">
    <property type="term" value="C:nucleus"/>
    <property type="evidence" value="ECO:0007669"/>
    <property type="project" value="UniProtKB-SubCell"/>
</dbReference>
<reference evidence="11 12" key="1">
    <citation type="submission" date="2019-05" db="EMBL/GenBank/DDBJ databases">
        <title>Mikania micrantha, genome provides insights into the molecular mechanism of rapid growth.</title>
        <authorList>
            <person name="Liu B."/>
        </authorList>
    </citation>
    <scope>NUCLEOTIDE SEQUENCE [LARGE SCALE GENOMIC DNA]</scope>
    <source>
        <strain evidence="11">NLD-2019</strain>
        <tissue evidence="11">Leaf</tissue>
    </source>
</reference>
<evidence type="ECO:0000256" key="7">
    <source>
        <dbReference type="ARBA" id="ARBA00023294"/>
    </source>
</evidence>
<evidence type="ECO:0000256" key="1">
    <source>
        <dbReference type="ARBA" id="ARBA00004123"/>
    </source>
</evidence>
<dbReference type="SUPFAM" id="SSF54277">
    <property type="entry name" value="CAD &amp; PB1 domains"/>
    <property type="match status" value="1"/>
</dbReference>
<evidence type="ECO:0000259" key="10">
    <source>
        <dbReference type="PROSITE" id="PS51745"/>
    </source>
</evidence>
<name>A0A5N6M3Q3_9ASTR</name>
<comment type="subunit">
    <text evidence="8">Homodimers and heterodimers.</text>
</comment>
<dbReference type="AlphaFoldDB" id="A0A5N6M3Q3"/>
<gene>
    <name evidence="11" type="ORF">E3N88_36419</name>
</gene>
<dbReference type="InterPro" id="IPR053793">
    <property type="entry name" value="PB1-like"/>
</dbReference>
<evidence type="ECO:0000256" key="9">
    <source>
        <dbReference type="SAM" id="MobiDB-lite"/>
    </source>
</evidence>
<organism evidence="11 12">
    <name type="scientific">Mikania micrantha</name>
    <name type="common">bitter vine</name>
    <dbReference type="NCBI Taxonomy" id="192012"/>
    <lineage>
        <taxon>Eukaryota</taxon>
        <taxon>Viridiplantae</taxon>
        <taxon>Streptophyta</taxon>
        <taxon>Embryophyta</taxon>
        <taxon>Tracheophyta</taxon>
        <taxon>Spermatophyta</taxon>
        <taxon>Magnoliopsida</taxon>
        <taxon>eudicotyledons</taxon>
        <taxon>Gunneridae</taxon>
        <taxon>Pentapetalae</taxon>
        <taxon>asterids</taxon>
        <taxon>campanulids</taxon>
        <taxon>Asterales</taxon>
        <taxon>Asteraceae</taxon>
        <taxon>Asteroideae</taxon>
        <taxon>Heliantheae alliance</taxon>
        <taxon>Eupatorieae</taxon>
        <taxon>Mikania</taxon>
    </lineage>
</organism>
<evidence type="ECO:0000256" key="3">
    <source>
        <dbReference type="ARBA" id="ARBA00022491"/>
    </source>
</evidence>
<sequence>MLLEKRGLHWKGEKVVREDWRGGEEPNCTLGLLGGPPGAGGVDGSGGGGGGGVPSGGLIILIMSKNKVNDHNMSIEDSSPYPDDHLELGLGLSIGGGLKSKEEASRILTNQNFPNLKPLSSSSSSSSSVNIPASSINVGTRVVGWPPIRKAHRVPANNRIKSEQEEFSSRPKTKNITNGHHMTVKVNMDGTLIGRKIDLYAQTSYETLAKTLENMFSEGWSSTEEVGSTRLLNGTSEFVLTYEDEDGDCMLVGDDVSQLSEKAANPEKPQNAALSMAPVRIGFEQSIRAV</sequence>
<dbReference type="Gene3D" id="3.10.20.90">
    <property type="entry name" value="Phosphatidylinositol 3-kinase Catalytic Subunit, Chain A, domain 1"/>
    <property type="match status" value="1"/>
</dbReference>
<dbReference type="Proteomes" id="UP000326396">
    <property type="component" value="Linkage Group LG7"/>
</dbReference>
<comment type="similarity">
    <text evidence="2 8">Belongs to the Aux/IAA family.</text>
</comment>
<comment type="caution">
    <text evidence="11">The sequence shown here is derived from an EMBL/GenBank/DDBJ whole genome shotgun (WGS) entry which is preliminary data.</text>
</comment>
<dbReference type="InterPro" id="IPR003311">
    <property type="entry name" value="AUX_IAA"/>
</dbReference>
<evidence type="ECO:0000256" key="6">
    <source>
        <dbReference type="ARBA" id="ARBA00023242"/>
    </source>
</evidence>
<keyword evidence="3 8" id="KW-0678">Repressor</keyword>
<feature type="domain" description="PB1" evidence="10">
    <location>
        <begin position="181"/>
        <end position="286"/>
    </location>
</feature>
<evidence type="ECO:0000256" key="2">
    <source>
        <dbReference type="ARBA" id="ARBA00006728"/>
    </source>
</evidence>
<dbReference type="OrthoDB" id="773336at2759"/>
<accession>A0A5N6M3Q3</accession>
<feature type="region of interest" description="Disordered" evidence="9">
    <location>
        <begin position="112"/>
        <end position="131"/>
    </location>
</feature>
<keyword evidence="12" id="KW-1185">Reference proteome</keyword>
<dbReference type="GO" id="GO:0006355">
    <property type="term" value="P:regulation of DNA-templated transcription"/>
    <property type="evidence" value="ECO:0007669"/>
    <property type="project" value="InterPro"/>
</dbReference>
<dbReference type="Pfam" id="PF02309">
    <property type="entry name" value="AUX_IAA"/>
    <property type="match status" value="1"/>
</dbReference>
<keyword evidence="4 8" id="KW-0805">Transcription regulation</keyword>
<keyword evidence="6 8" id="KW-0539">Nucleus</keyword>
<dbReference type="InterPro" id="IPR033389">
    <property type="entry name" value="AUX/IAA_dom"/>
</dbReference>
<evidence type="ECO:0000313" key="11">
    <source>
        <dbReference type="EMBL" id="KAD3068539.1"/>
    </source>
</evidence>
<dbReference type="PANTHER" id="PTHR31734">
    <property type="entry name" value="AUXIN-RESPONSIVE PROTEIN IAA17"/>
    <property type="match status" value="1"/>
</dbReference>
<keyword evidence="7 8" id="KW-0927">Auxin signaling pathway</keyword>
<proteinExistence type="inferred from homology"/>
<comment type="subcellular location">
    <subcellularLocation>
        <location evidence="1 8">Nucleus</location>
    </subcellularLocation>
</comment>
<comment type="function">
    <text evidence="8">Aux/IAA proteins are short-lived transcriptional factors that function as repressors of early auxin response genes at low auxin concentrations.</text>
</comment>
<evidence type="ECO:0000256" key="4">
    <source>
        <dbReference type="ARBA" id="ARBA00023015"/>
    </source>
</evidence>
<protein>
    <recommendedName>
        <fullName evidence="8">Auxin-responsive protein</fullName>
    </recommendedName>
</protein>
<dbReference type="PROSITE" id="PS51745">
    <property type="entry name" value="PB1"/>
    <property type="match status" value="1"/>
</dbReference>
<dbReference type="EMBL" id="SZYD01000017">
    <property type="protein sequence ID" value="KAD3068539.1"/>
    <property type="molecule type" value="Genomic_DNA"/>
</dbReference>
<evidence type="ECO:0000256" key="8">
    <source>
        <dbReference type="RuleBase" id="RU004549"/>
    </source>
</evidence>
<dbReference type="PANTHER" id="PTHR31734:SF253">
    <property type="entry name" value="AUXIN-RESPONSIVE PROTEIN"/>
    <property type="match status" value="1"/>
</dbReference>
<dbReference type="GO" id="GO:0009734">
    <property type="term" value="P:auxin-activated signaling pathway"/>
    <property type="evidence" value="ECO:0007669"/>
    <property type="project" value="UniProtKB-UniRule"/>
</dbReference>
<evidence type="ECO:0000256" key="5">
    <source>
        <dbReference type="ARBA" id="ARBA00023163"/>
    </source>
</evidence>
<evidence type="ECO:0000313" key="12">
    <source>
        <dbReference type="Proteomes" id="UP000326396"/>
    </source>
</evidence>